<dbReference type="PATRIC" id="fig|1408254.3.peg.2640"/>
<dbReference type="Proteomes" id="UP000017973">
    <property type="component" value="Unassembled WGS sequence"/>
</dbReference>
<gene>
    <name evidence="2" type="ORF">T458_13385</name>
</gene>
<dbReference type="EMBL" id="AYJU01000016">
    <property type="protein sequence ID" value="EST54320.1"/>
    <property type="molecule type" value="Genomic_DNA"/>
</dbReference>
<dbReference type="PANTHER" id="PTHR43245">
    <property type="entry name" value="BIFUNCTIONAL POLYMYXIN RESISTANCE PROTEIN ARNA"/>
    <property type="match status" value="1"/>
</dbReference>
<dbReference type="HOGENOM" id="CLU_061176_1_0_9"/>
<dbReference type="SUPFAM" id="SSF51735">
    <property type="entry name" value="NAD(P)-binding Rossmann-fold domains"/>
    <property type="match status" value="1"/>
</dbReference>
<protein>
    <submittedName>
        <fullName evidence="2">NAD dependent epimerase/dehydratase</fullName>
    </submittedName>
</protein>
<evidence type="ECO:0000259" key="1">
    <source>
        <dbReference type="Pfam" id="PF01370"/>
    </source>
</evidence>
<dbReference type="InterPro" id="IPR036291">
    <property type="entry name" value="NAD(P)-bd_dom_sf"/>
</dbReference>
<feature type="domain" description="NAD-dependent epimerase/dehydratase" evidence="1">
    <location>
        <begin position="4"/>
        <end position="216"/>
    </location>
</feature>
<keyword evidence="3" id="KW-1185">Reference proteome</keyword>
<accession>V6M8W5</accession>
<sequence>MKKALVIGGTQFFGKRLVRNLVDSGWDVTIATRGRTPDPFGDSVQRLIIDREDRKTLEEAFGSTDTFYDCVFDQSCYSPIEVKDALEVLKGRVGHYLFTSTMSVYDYGTSKQESEYDPYAYPIELKSRREYIGVSGYKETKRQAEAVLFQTGDVPATAFRFPLVIGEDDYTGRLQFHVDRVKAGLPIGIDNPESRLGYIDSEDAARFIQFAADQKLQGPYNPGSPGDLSLQELLDRIAHAANTEAIIVPSTEKESTSPYNFEASLSPDVSKAVATGFEFRKLDDVMDGLIQYYLQTE</sequence>
<proteinExistence type="predicted"/>
<evidence type="ECO:0000313" key="3">
    <source>
        <dbReference type="Proteomes" id="UP000017973"/>
    </source>
</evidence>
<dbReference type="eggNOG" id="COG0451">
    <property type="taxonomic scope" value="Bacteria"/>
</dbReference>
<evidence type="ECO:0000313" key="2">
    <source>
        <dbReference type="EMBL" id="EST54320.1"/>
    </source>
</evidence>
<dbReference type="AlphaFoldDB" id="V6M8W5"/>
<comment type="caution">
    <text evidence="2">The sequence shown here is derived from an EMBL/GenBank/DDBJ whole genome shotgun (WGS) entry which is preliminary data.</text>
</comment>
<dbReference type="Gene3D" id="3.40.50.720">
    <property type="entry name" value="NAD(P)-binding Rossmann-like Domain"/>
    <property type="match status" value="1"/>
</dbReference>
<reference evidence="2 3" key="1">
    <citation type="journal article" date="2014" name="Genome Announc.">
        <title>Draft Genome Sequence of Brevibacillus panacihumi Strain W25, a Halotolerant Hydrocarbon-Degrading Bacterium.</title>
        <authorList>
            <person name="Wang X."/>
            <person name="Jin D."/>
            <person name="Zhou L."/>
            <person name="Wu L."/>
            <person name="An W."/>
            <person name="Chen Y."/>
            <person name="Zhao L."/>
        </authorList>
    </citation>
    <scope>NUCLEOTIDE SEQUENCE [LARGE SCALE GENOMIC DNA]</scope>
    <source>
        <strain evidence="2 3">W25</strain>
    </source>
</reference>
<name>V6M8W5_9BACL</name>
<dbReference type="RefSeq" id="WP_023556596.1">
    <property type="nucleotide sequence ID" value="NZ_KI629782.1"/>
</dbReference>
<dbReference type="InterPro" id="IPR050177">
    <property type="entry name" value="Lipid_A_modif_metabolic_enz"/>
</dbReference>
<dbReference type="OrthoDB" id="9809586at2"/>
<dbReference type="STRING" id="1408254.T458_13385"/>
<dbReference type="InterPro" id="IPR001509">
    <property type="entry name" value="Epimerase_deHydtase"/>
</dbReference>
<dbReference type="PANTHER" id="PTHR43245:SF13">
    <property type="entry name" value="UDP-D-APIOSE_UDP-D-XYLOSE SYNTHASE 2"/>
    <property type="match status" value="1"/>
</dbReference>
<organism evidence="2 3">
    <name type="scientific">Brevibacillus panacihumi W25</name>
    <dbReference type="NCBI Taxonomy" id="1408254"/>
    <lineage>
        <taxon>Bacteria</taxon>
        <taxon>Bacillati</taxon>
        <taxon>Bacillota</taxon>
        <taxon>Bacilli</taxon>
        <taxon>Bacillales</taxon>
        <taxon>Paenibacillaceae</taxon>
        <taxon>Brevibacillus</taxon>
    </lineage>
</organism>
<dbReference type="Pfam" id="PF01370">
    <property type="entry name" value="Epimerase"/>
    <property type="match status" value="1"/>
</dbReference>